<protein>
    <recommendedName>
        <fullName evidence="7">Pre-mRNA-splicing factor 38</fullName>
    </recommendedName>
</protein>
<accession>A0ABQ7J3X0</accession>
<reference evidence="8 9" key="1">
    <citation type="journal article" date="2020" name="bioRxiv">
        <title>Metabolic contributions of an alphaproteobacterial endosymbiont in the apicomplexan Cardiosporidium cionae.</title>
        <authorList>
            <person name="Hunter E.S."/>
            <person name="Paight C.J."/>
            <person name="Lane C.E."/>
        </authorList>
    </citation>
    <scope>NUCLEOTIDE SEQUENCE [LARGE SCALE GENOMIC DNA]</scope>
    <source>
        <strain evidence="8">ESH_2018</strain>
    </source>
</reference>
<keyword evidence="9" id="KW-1185">Reference proteome</keyword>
<evidence type="ECO:0000256" key="6">
    <source>
        <dbReference type="ARBA" id="ARBA00023242"/>
    </source>
</evidence>
<evidence type="ECO:0000256" key="5">
    <source>
        <dbReference type="ARBA" id="ARBA00023187"/>
    </source>
</evidence>
<evidence type="ECO:0000256" key="3">
    <source>
        <dbReference type="ARBA" id="ARBA00022664"/>
    </source>
</evidence>
<keyword evidence="4 7" id="KW-0747">Spliceosome</keyword>
<comment type="subcellular location">
    <subcellularLocation>
        <location evidence="1 7">Nucleus</location>
    </subcellularLocation>
</comment>
<comment type="caution">
    <text evidence="8">The sequence shown here is derived from an EMBL/GenBank/DDBJ whole genome shotgun (WGS) entry which is preliminary data.</text>
</comment>
<feature type="non-terminal residue" evidence="8">
    <location>
        <position position="226"/>
    </location>
</feature>
<keyword evidence="3 7" id="KW-0507">mRNA processing</keyword>
<evidence type="ECO:0000313" key="9">
    <source>
        <dbReference type="Proteomes" id="UP000823046"/>
    </source>
</evidence>
<keyword evidence="5 7" id="KW-0508">mRNA splicing</keyword>
<evidence type="ECO:0000256" key="4">
    <source>
        <dbReference type="ARBA" id="ARBA00022728"/>
    </source>
</evidence>
<evidence type="ECO:0000313" key="8">
    <source>
        <dbReference type="EMBL" id="KAF8817705.1"/>
    </source>
</evidence>
<organism evidence="8 9">
    <name type="scientific">Cardiosporidium cionae</name>
    <dbReference type="NCBI Taxonomy" id="476202"/>
    <lineage>
        <taxon>Eukaryota</taxon>
        <taxon>Sar</taxon>
        <taxon>Alveolata</taxon>
        <taxon>Apicomplexa</taxon>
        <taxon>Aconoidasida</taxon>
        <taxon>Nephromycida</taxon>
        <taxon>Cardiosporidium</taxon>
    </lineage>
</organism>
<dbReference type="Pfam" id="PF03371">
    <property type="entry name" value="PRP38"/>
    <property type="match status" value="1"/>
</dbReference>
<evidence type="ECO:0000256" key="2">
    <source>
        <dbReference type="ARBA" id="ARBA00006164"/>
    </source>
</evidence>
<proteinExistence type="inferred from homology"/>
<dbReference type="Proteomes" id="UP000823046">
    <property type="component" value="Unassembled WGS sequence"/>
</dbReference>
<evidence type="ECO:0000256" key="7">
    <source>
        <dbReference type="RuleBase" id="RU367025"/>
    </source>
</evidence>
<dbReference type="PANTHER" id="PTHR23142">
    <property type="entry name" value="PRE-MRNA-SPLICING FACTOR 38A-RELATED"/>
    <property type="match status" value="1"/>
</dbReference>
<dbReference type="InterPro" id="IPR005037">
    <property type="entry name" value="PRP38"/>
</dbReference>
<comment type="function">
    <text evidence="7">Required for pre-mRNA splicing.</text>
</comment>
<name>A0ABQ7J3X0_9APIC</name>
<comment type="similarity">
    <text evidence="2 7">Belongs to the PRP38 family.</text>
</comment>
<sequence>MQQVASSSIPYYAAPNGNVFPPVSHGAAPGTAANLSTVPGMAGSGMYYPAAPAANVIENDTDDIEDVQRCHLHSKPQLNCKFCRKYKSAVHQMGRIAQAQQAQRGTTEERRNLVEMTDSVTYNVNNLLRGNILSSEYYKSLFSLKTFNEVVDEIYQYTEHAEPYVTGSSRAPSTLFCCLYKFFTMRLSEKQVFVFSFCLFHQSLLRPYSSQMSTLLDHVDSPYIRC</sequence>
<evidence type="ECO:0000256" key="1">
    <source>
        <dbReference type="ARBA" id="ARBA00004123"/>
    </source>
</evidence>
<gene>
    <name evidence="8" type="ORF">IE077_004153</name>
</gene>
<keyword evidence="6 7" id="KW-0539">Nucleus</keyword>
<dbReference type="EMBL" id="JADAQX010001910">
    <property type="protein sequence ID" value="KAF8817705.1"/>
    <property type="molecule type" value="Genomic_DNA"/>
</dbReference>